<evidence type="ECO:0000256" key="10">
    <source>
        <dbReference type="ARBA" id="ARBA00030775"/>
    </source>
</evidence>
<keyword evidence="8 11" id="KW-0472">Membrane</keyword>
<evidence type="ECO:0000256" key="11">
    <source>
        <dbReference type="SAM" id="Phobius"/>
    </source>
</evidence>
<comment type="similarity">
    <text evidence="9">Belongs to the GSP H family.</text>
</comment>
<sequence>MAGMPTTPPNRHVGITLVEVIVCVCVLSISAAIALPSMAPLVERQRAISAGNALLTQLAMTRMAAITHRSHAALCPSTNSLTCNAGTDWSGGWLLFLDRDGNRRPDNVGDILHADNTPPSRHLRLTSSTGRHQVRYLPDGRSAGTNLTIAICNRKGELLSSVIVNTAGRARNSRPAHSTTCPY</sequence>
<gene>
    <name evidence="13" type="ORF">STPYR_10360</name>
</gene>
<evidence type="ECO:0000256" key="5">
    <source>
        <dbReference type="ARBA" id="ARBA00022519"/>
    </source>
</evidence>
<dbReference type="EMBL" id="FLTS01000001">
    <property type="protein sequence ID" value="SBV35430.1"/>
    <property type="molecule type" value="Genomic_DNA"/>
</dbReference>
<dbReference type="Gene3D" id="3.55.40.10">
    <property type="entry name" value="minor pseudopilin epsh domain"/>
    <property type="match status" value="1"/>
</dbReference>
<evidence type="ECO:0000256" key="3">
    <source>
        <dbReference type="ARBA" id="ARBA00022475"/>
    </source>
</evidence>
<evidence type="ECO:0000256" key="9">
    <source>
        <dbReference type="ARBA" id="ARBA00025772"/>
    </source>
</evidence>
<keyword evidence="6 11" id="KW-0812">Transmembrane</keyword>
<dbReference type="GO" id="GO:0015628">
    <property type="term" value="P:protein secretion by the type II secretion system"/>
    <property type="evidence" value="ECO:0007669"/>
    <property type="project" value="InterPro"/>
</dbReference>
<feature type="transmembrane region" description="Helical" evidence="11">
    <location>
        <begin position="12"/>
        <end position="35"/>
    </location>
</feature>
<keyword evidence="3" id="KW-1003">Cell membrane</keyword>
<dbReference type="AlphaFoldDB" id="A0A1Y5PZP7"/>
<feature type="domain" description="General secretion pathway GspH" evidence="12">
    <location>
        <begin position="50"/>
        <end position="168"/>
    </location>
</feature>
<keyword evidence="4" id="KW-0488">Methylation</keyword>
<evidence type="ECO:0000256" key="4">
    <source>
        <dbReference type="ARBA" id="ARBA00022481"/>
    </source>
</evidence>
<dbReference type="SUPFAM" id="SSF54523">
    <property type="entry name" value="Pili subunits"/>
    <property type="match status" value="1"/>
</dbReference>
<dbReference type="GO" id="GO:0005886">
    <property type="term" value="C:plasma membrane"/>
    <property type="evidence" value="ECO:0007669"/>
    <property type="project" value="UniProtKB-SubCell"/>
</dbReference>
<comment type="subcellular location">
    <subcellularLocation>
        <location evidence="1">Cell inner membrane</location>
        <topology evidence="1">Single-pass membrane protein</topology>
    </subcellularLocation>
</comment>
<proteinExistence type="inferred from homology"/>
<dbReference type="Pfam" id="PF12019">
    <property type="entry name" value="GspH"/>
    <property type="match status" value="1"/>
</dbReference>
<reference evidence="13" key="1">
    <citation type="submission" date="2016-03" db="EMBL/GenBank/DDBJ databases">
        <authorList>
            <person name="Ploux O."/>
        </authorList>
    </citation>
    <scope>NUCLEOTIDE SEQUENCE</scope>
    <source>
        <strain evidence="13">UC10</strain>
    </source>
</reference>
<evidence type="ECO:0000259" key="12">
    <source>
        <dbReference type="Pfam" id="PF12019"/>
    </source>
</evidence>
<evidence type="ECO:0000313" key="13">
    <source>
        <dbReference type="EMBL" id="SBV35430.1"/>
    </source>
</evidence>
<dbReference type="InterPro" id="IPR045584">
    <property type="entry name" value="Pilin-like"/>
</dbReference>
<keyword evidence="5" id="KW-0997">Cell inner membrane</keyword>
<dbReference type="InterPro" id="IPR022346">
    <property type="entry name" value="T2SS_GspH"/>
</dbReference>
<evidence type="ECO:0000256" key="7">
    <source>
        <dbReference type="ARBA" id="ARBA00022989"/>
    </source>
</evidence>
<evidence type="ECO:0000256" key="8">
    <source>
        <dbReference type="ARBA" id="ARBA00023136"/>
    </source>
</evidence>
<evidence type="ECO:0000256" key="6">
    <source>
        <dbReference type="ARBA" id="ARBA00022692"/>
    </source>
</evidence>
<protein>
    <recommendedName>
        <fullName evidence="2">Type II secretion system protein H</fullName>
    </recommendedName>
    <alternativeName>
        <fullName evidence="10">General secretion pathway protein H</fullName>
    </alternativeName>
</protein>
<evidence type="ECO:0000256" key="1">
    <source>
        <dbReference type="ARBA" id="ARBA00004377"/>
    </source>
</evidence>
<accession>A0A1Y5PZP7</accession>
<name>A0A1Y5PZP7_9GAMM</name>
<evidence type="ECO:0000256" key="2">
    <source>
        <dbReference type="ARBA" id="ARBA00021549"/>
    </source>
</evidence>
<organism evidence="13">
    <name type="scientific">uncultured Stenotrophomonas sp</name>
    <dbReference type="NCBI Taxonomy" id="165438"/>
    <lineage>
        <taxon>Bacteria</taxon>
        <taxon>Pseudomonadati</taxon>
        <taxon>Pseudomonadota</taxon>
        <taxon>Gammaproteobacteria</taxon>
        <taxon>Lysobacterales</taxon>
        <taxon>Lysobacteraceae</taxon>
        <taxon>Stenotrophomonas</taxon>
        <taxon>environmental samples</taxon>
    </lineage>
</organism>
<keyword evidence="7 11" id="KW-1133">Transmembrane helix</keyword>
<dbReference type="GO" id="GO:0015627">
    <property type="term" value="C:type II protein secretion system complex"/>
    <property type="evidence" value="ECO:0007669"/>
    <property type="project" value="InterPro"/>
</dbReference>